<dbReference type="InterPro" id="IPR012938">
    <property type="entry name" value="Glc/Sorbosone_DH"/>
</dbReference>
<dbReference type="SUPFAM" id="SSF50952">
    <property type="entry name" value="Soluble quinoprotein glucose dehydrogenase"/>
    <property type="match status" value="1"/>
</dbReference>
<dbReference type="Proteomes" id="UP000681414">
    <property type="component" value="Unassembled WGS sequence"/>
</dbReference>
<dbReference type="RefSeq" id="WP_213124349.1">
    <property type="nucleotide sequence ID" value="NZ_JAGYPG010000001.1"/>
</dbReference>
<comment type="caution">
    <text evidence="2">The sequence shown here is derived from an EMBL/GenBank/DDBJ whole genome shotgun (WGS) entry which is preliminary data.</text>
</comment>
<evidence type="ECO:0000313" key="3">
    <source>
        <dbReference type="Proteomes" id="UP000681414"/>
    </source>
</evidence>
<dbReference type="InterPro" id="IPR011042">
    <property type="entry name" value="6-blade_b-propeller_TolB-like"/>
</dbReference>
<name>A0A942TEA4_9BACI</name>
<feature type="domain" description="Glucose/Sorbosone dehydrogenase" evidence="1">
    <location>
        <begin position="56"/>
        <end position="347"/>
    </location>
</feature>
<gene>
    <name evidence="2" type="ORF">KHA97_07505</name>
</gene>
<evidence type="ECO:0000259" key="1">
    <source>
        <dbReference type="Pfam" id="PF07995"/>
    </source>
</evidence>
<accession>A0A942TEA4</accession>
<organism evidence="2 3">
    <name type="scientific">Lederbergia citri</name>
    <dbReference type="NCBI Taxonomy" id="2833580"/>
    <lineage>
        <taxon>Bacteria</taxon>
        <taxon>Bacillati</taxon>
        <taxon>Bacillota</taxon>
        <taxon>Bacilli</taxon>
        <taxon>Bacillales</taxon>
        <taxon>Bacillaceae</taxon>
        <taxon>Lederbergia</taxon>
    </lineage>
</organism>
<dbReference type="EMBL" id="JAGYPG010000001">
    <property type="protein sequence ID" value="MBS4194922.1"/>
    <property type="molecule type" value="Genomic_DNA"/>
</dbReference>
<evidence type="ECO:0000313" key="2">
    <source>
        <dbReference type="EMBL" id="MBS4194922.1"/>
    </source>
</evidence>
<reference evidence="2 3" key="1">
    <citation type="submission" date="2021-05" db="EMBL/GenBank/DDBJ databases">
        <title>Novel Bacillus species.</title>
        <authorList>
            <person name="Liu G."/>
        </authorList>
    </citation>
    <scope>NUCLEOTIDE SEQUENCE [LARGE SCALE GENOMIC DNA]</scope>
    <source>
        <strain evidence="3">FJAT-49780</strain>
    </source>
</reference>
<dbReference type="PANTHER" id="PTHR19328">
    <property type="entry name" value="HEDGEHOG-INTERACTING PROTEIN"/>
    <property type="match status" value="1"/>
</dbReference>
<dbReference type="AlphaFoldDB" id="A0A942TEA4"/>
<sequence>MKSWGKLIFSRSLWMLMVVILLSACSENKNDKKTLPKKEEQPAFGNKTEIELANHLEIPWSITKKDNLFYISERHGTITSIDEHTGEKKQLPVILRKHLYAGGEGGFLGLELIPNTDLEAFAYHTYEEDGKILNRVIRIVKDSNAWRETEVLLEKIPGAQIHNGGRIKIGPDNKIYVTAGDAAVPESAQNTYSLSGKIMRLEFDGSIPKDNPIKDSPIYSYGHRNPQGLAWTENDQFYETEHGQSAYDEINMISPGKNYGWPDIQGDEQKPGMESPIFHTNRDTWAPSGTVYHKGKLYIASLRGEAVRVYDFKKIDASELIEGYGRIRDVLIDGDFLYFITNNTDGRGTPAENDDRLIKIDLK</sequence>
<dbReference type="InterPro" id="IPR011041">
    <property type="entry name" value="Quinoprot_gluc/sorb_DH_b-prop"/>
</dbReference>
<dbReference type="PANTHER" id="PTHR19328:SF13">
    <property type="entry name" value="HIPL1 PROTEIN"/>
    <property type="match status" value="1"/>
</dbReference>
<proteinExistence type="predicted"/>
<dbReference type="Gene3D" id="2.120.10.30">
    <property type="entry name" value="TolB, C-terminal domain"/>
    <property type="match status" value="1"/>
</dbReference>
<protein>
    <submittedName>
        <fullName evidence="2">PQQ-dependent sugar dehydrogenase</fullName>
    </submittedName>
</protein>
<keyword evidence="3" id="KW-1185">Reference proteome</keyword>
<dbReference type="Pfam" id="PF07995">
    <property type="entry name" value="GSDH"/>
    <property type="match status" value="1"/>
</dbReference>
<dbReference type="PROSITE" id="PS51257">
    <property type="entry name" value="PROKAR_LIPOPROTEIN"/>
    <property type="match status" value="1"/>
</dbReference>